<keyword evidence="8 14" id="KW-0249">Electron transport</keyword>
<evidence type="ECO:0000256" key="1">
    <source>
        <dbReference type="ARBA" id="ARBA00002995"/>
    </source>
</evidence>
<comment type="cofactor">
    <cofactor evidence="14 15">
        <name>[4Fe-4S] cluster</name>
        <dbReference type="ChEBI" id="CHEBI:49883"/>
    </cofactor>
    <text evidence="14 15">Binds 2 [4Fe-4S] clusters. In this family the first cluster has a non-standard and varying [4Fe-4S] binding motif CX(2)CX(2)CX(4-5)CP.</text>
</comment>
<dbReference type="PROSITE" id="PS00198">
    <property type="entry name" value="4FE4S_FER_1"/>
    <property type="match status" value="1"/>
</dbReference>
<dbReference type="PATRIC" id="fig|1121326.3.peg.3861"/>
<feature type="binding site" evidence="15">
    <location>
        <position position="543"/>
    </location>
    <ligand>
        <name>[4Fe-4S] cluster</name>
        <dbReference type="ChEBI" id="CHEBI:49883"/>
        <label>1</label>
    </ligand>
</feature>
<dbReference type="SUPFAM" id="SSF52922">
    <property type="entry name" value="TK C-terminal domain-like"/>
    <property type="match status" value="1"/>
</dbReference>
<dbReference type="AlphaFoldDB" id="A0A161X9K3"/>
<feature type="domain" description="4Fe-4S ferredoxin-type" evidence="16">
    <location>
        <begin position="564"/>
        <end position="593"/>
    </location>
</feature>
<proteinExistence type="predicted"/>
<dbReference type="NCBIfam" id="TIGR03336">
    <property type="entry name" value="IOR_alpha"/>
    <property type="match status" value="1"/>
</dbReference>
<dbReference type="GO" id="GO:0051539">
    <property type="term" value="F:4 iron, 4 sulfur cluster binding"/>
    <property type="evidence" value="ECO:0007669"/>
    <property type="project" value="UniProtKB-UniRule"/>
</dbReference>
<dbReference type="EC" id="1.2.7.8" evidence="3 14"/>
<feature type="binding site" evidence="15">
    <location>
        <position position="583"/>
    </location>
    <ligand>
        <name>[4Fe-4S] cluster</name>
        <dbReference type="ChEBI" id="CHEBI:49883"/>
        <label>1</label>
    </ligand>
</feature>
<dbReference type="PIRSF" id="PIRSF006439">
    <property type="entry name" value="Indolepyruvate_ferr_oxidored"/>
    <property type="match status" value="1"/>
</dbReference>
<dbReference type="PANTHER" id="PTHR43710:SF5">
    <property type="entry name" value="INDOLEPYRUVATE FERREDOXIN OXIDOREDUCTASE ALPHA SUBUNIT"/>
    <property type="match status" value="1"/>
</dbReference>
<comment type="caution">
    <text evidence="17">The sequence shown here is derived from an EMBL/GenBank/DDBJ whole genome shotgun (WGS) entry which is preliminary data.</text>
</comment>
<dbReference type="PANTHER" id="PTHR43710">
    <property type="entry name" value="2-HYDROXYACYL-COA LYASE"/>
    <property type="match status" value="1"/>
</dbReference>
<dbReference type="EMBL" id="LWAE01000004">
    <property type="protein sequence ID" value="KZL90906.1"/>
    <property type="molecule type" value="Genomic_DNA"/>
</dbReference>
<dbReference type="InterPro" id="IPR009014">
    <property type="entry name" value="Transketo_C/PFOR_II"/>
</dbReference>
<dbReference type="FunFam" id="3.40.50.970:FF:000039">
    <property type="entry name" value="Indolepyruvate oxidoreductase subunit IorA"/>
    <property type="match status" value="1"/>
</dbReference>
<feature type="binding site" evidence="15">
    <location>
        <position position="549"/>
    </location>
    <ligand>
        <name>[4Fe-4S] cluster</name>
        <dbReference type="ChEBI" id="CHEBI:49883"/>
        <label>1</label>
    </ligand>
</feature>
<reference evidence="17 18" key="1">
    <citation type="submission" date="2016-04" db="EMBL/GenBank/DDBJ databases">
        <title>Genome sequence of Clostridium magnum DSM 2767.</title>
        <authorList>
            <person name="Poehlein A."/>
            <person name="Uhlig R."/>
            <person name="Fischer R."/>
            <person name="Bahl H."/>
            <person name="Daniel R."/>
        </authorList>
    </citation>
    <scope>NUCLEOTIDE SEQUENCE [LARGE SCALE GENOMIC DNA]</scope>
    <source>
        <strain evidence="17 18">DSM 2767</strain>
    </source>
</reference>
<dbReference type="SUPFAM" id="SSF52518">
    <property type="entry name" value="Thiamin diphosphate-binding fold (THDP-binding)"/>
    <property type="match status" value="2"/>
</dbReference>
<evidence type="ECO:0000256" key="2">
    <source>
        <dbReference type="ARBA" id="ARBA00011238"/>
    </source>
</evidence>
<evidence type="ECO:0000259" key="16">
    <source>
        <dbReference type="PROSITE" id="PS51379"/>
    </source>
</evidence>
<comment type="function">
    <text evidence="1 14">Catalyzes the ferredoxin-dependent oxidative decarboxylation of arylpyruvates.</text>
</comment>
<dbReference type="InterPro" id="IPR002880">
    <property type="entry name" value="Pyrv_Fd/Flavodoxin_OxRdtase_N"/>
</dbReference>
<evidence type="ECO:0000313" key="18">
    <source>
        <dbReference type="Proteomes" id="UP000076603"/>
    </source>
</evidence>
<dbReference type="Pfam" id="PF02775">
    <property type="entry name" value="TPP_enzyme_C"/>
    <property type="match status" value="1"/>
</dbReference>
<dbReference type="InterPro" id="IPR017721">
    <property type="entry name" value="IorA"/>
</dbReference>
<evidence type="ECO:0000256" key="10">
    <source>
        <dbReference type="ARBA" id="ARBA00023004"/>
    </source>
</evidence>
<dbReference type="InterPro" id="IPR017896">
    <property type="entry name" value="4Fe4S_Fe-S-bd"/>
</dbReference>
<evidence type="ECO:0000256" key="11">
    <source>
        <dbReference type="ARBA" id="ARBA00023014"/>
    </source>
</evidence>
<keyword evidence="10 14" id="KW-0408">Iron</keyword>
<keyword evidence="6 14" id="KW-0004">4Fe-4S</keyword>
<dbReference type="OrthoDB" id="9804603at2"/>
<evidence type="ECO:0000256" key="13">
    <source>
        <dbReference type="ARBA" id="ARBA00048332"/>
    </source>
</evidence>
<dbReference type="Proteomes" id="UP000076603">
    <property type="component" value="Unassembled WGS sequence"/>
</dbReference>
<evidence type="ECO:0000256" key="7">
    <source>
        <dbReference type="ARBA" id="ARBA00022723"/>
    </source>
</evidence>
<keyword evidence="7 14" id="KW-0479">Metal-binding</keyword>
<dbReference type="Pfam" id="PF01855">
    <property type="entry name" value="POR_N"/>
    <property type="match status" value="1"/>
</dbReference>
<feature type="binding site" evidence="15">
    <location>
        <position position="546"/>
    </location>
    <ligand>
        <name>[4Fe-4S] cluster</name>
        <dbReference type="ChEBI" id="CHEBI:49883"/>
        <label>1</label>
    </ligand>
</feature>
<dbReference type="CDD" id="cd02008">
    <property type="entry name" value="TPP_IOR_alpha"/>
    <property type="match status" value="1"/>
</dbReference>
<evidence type="ECO:0000256" key="15">
    <source>
        <dbReference type="PIRSR" id="PIRSR006439-50"/>
    </source>
</evidence>
<evidence type="ECO:0000256" key="4">
    <source>
        <dbReference type="ARBA" id="ARBA00017710"/>
    </source>
</evidence>
<comment type="subunit">
    <text evidence="2">Heterodimer of the IorA and IorB subunits.</text>
</comment>
<dbReference type="InterPro" id="IPR045025">
    <property type="entry name" value="HACL1-like"/>
</dbReference>
<dbReference type="Pfam" id="PF12838">
    <property type="entry name" value="Fer4_7"/>
    <property type="match status" value="1"/>
</dbReference>
<dbReference type="GO" id="GO:0046872">
    <property type="term" value="F:metal ion binding"/>
    <property type="evidence" value="ECO:0007669"/>
    <property type="project" value="UniProtKB-UniRule"/>
</dbReference>
<gene>
    <name evidence="17" type="primary">ndhI_2</name>
    <name evidence="17" type="ORF">CLMAG_38170</name>
</gene>
<feature type="binding site" evidence="15">
    <location>
        <position position="554"/>
    </location>
    <ligand>
        <name>[4Fe-4S] cluster</name>
        <dbReference type="ChEBI" id="CHEBI:49883"/>
        <label>2</label>
    </ligand>
</feature>
<keyword evidence="11 14" id="KW-0411">Iron-sulfur</keyword>
<name>A0A161X9K3_9CLOT</name>
<dbReference type="InterPro" id="IPR011766">
    <property type="entry name" value="TPP_enzyme_TPP-bd"/>
</dbReference>
<keyword evidence="5 14" id="KW-0813">Transport</keyword>
<evidence type="ECO:0000256" key="6">
    <source>
        <dbReference type="ARBA" id="ARBA00022485"/>
    </source>
</evidence>
<dbReference type="InterPro" id="IPR017900">
    <property type="entry name" value="4Fe4S_Fe_S_CS"/>
</dbReference>
<dbReference type="Gene3D" id="3.40.50.970">
    <property type="match status" value="2"/>
</dbReference>
<evidence type="ECO:0000256" key="9">
    <source>
        <dbReference type="ARBA" id="ARBA00023002"/>
    </source>
</evidence>
<dbReference type="SUPFAM" id="SSF54862">
    <property type="entry name" value="4Fe-4S ferredoxins"/>
    <property type="match status" value="1"/>
</dbReference>
<dbReference type="GO" id="GO:0030976">
    <property type="term" value="F:thiamine pyrophosphate binding"/>
    <property type="evidence" value="ECO:0007669"/>
    <property type="project" value="InterPro"/>
</dbReference>
<keyword evidence="18" id="KW-1185">Reference proteome</keyword>
<feature type="domain" description="4Fe-4S ferredoxin-type" evidence="16">
    <location>
        <begin position="534"/>
        <end position="562"/>
    </location>
</feature>
<dbReference type="STRING" id="1121326.CLMAG_38170"/>
<feature type="binding site" evidence="15">
    <location>
        <position position="579"/>
    </location>
    <ligand>
        <name>[4Fe-4S] cluster</name>
        <dbReference type="ChEBI" id="CHEBI:49883"/>
        <label>2</label>
    </ligand>
</feature>
<evidence type="ECO:0000256" key="3">
    <source>
        <dbReference type="ARBA" id="ARBA00012812"/>
    </source>
</evidence>
<dbReference type="GO" id="GO:0043805">
    <property type="term" value="F:indolepyruvate ferredoxin oxidoreductase activity"/>
    <property type="evidence" value="ECO:0007669"/>
    <property type="project" value="UniProtKB-UniRule"/>
</dbReference>
<dbReference type="RefSeq" id="WP_066625899.1">
    <property type="nucleotide sequence ID" value="NZ_FQXL01000013.1"/>
</dbReference>
<protein>
    <recommendedName>
        <fullName evidence="4 14">Indolepyruvate oxidoreductase subunit IorA</fullName>
        <shortName evidence="14">IOR</shortName>
        <ecNumber evidence="3 14">1.2.7.8</ecNumber>
    </recommendedName>
    <alternativeName>
        <fullName evidence="12 14">Indolepyruvate ferredoxin oxidoreductase subunit alpha</fullName>
    </alternativeName>
</protein>
<keyword evidence="9 14" id="KW-0560">Oxidoreductase</keyword>
<dbReference type="CDD" id="cd07034">
    <property type="entry name" value="TPP_PYR_PFOR_IOR-alpha_like"/>
    <property type="match status" value="1"/>
</dbReference>
<evidence type="ECO:0000256" key="14">
    <source>
        <dbReference type="PIRNR" id="PIRNR006439"/>
    </source>
</evidence>
<evidence type="ECO:0000256" key="12">
    <source>
        <dbReference type="ARBA" id="ARBA00030514"/>
    </source>
</evidence>
<sequence>MKKLLTGNEAIARGAWEAGVRFASAYPGTPSTEILENMSQYKEVYSEWAPNEKVAVEAAIGASIAGARSLAAMKHVGLNVAADPLFTFAYTGVNGGMVLISADEPGQHSSQTEQDNRNYAKSAKVAMFEPTNSQEAKDMVKAAYEVSEKFDIPVMIRMTTRSCHSKGIVECKDREEIEIKEYVKNAAKYLTVPAHARKLRASLEERMSKLLEFSNSIDLNFIEWNDTKIGVVASGAAFSFAKEVFGDTASYLKLGFTNPLPTEKIKEFASKIEKLYIIEENDPYIEDKVRMLGFDCYGKNLFPAFGEMTPDVIRKAVYGQSNETIEYDKNEVVSRPPSFCAGCPHRGFFYELGKRKNVMVSGDIGCYTLAFDEPYAAMDTAVCMGGSLSIGHGAQKVFNMKENNRMRVVSVLGDSTFLHTGINSLLEVAYNKGNTVNVILDNRITGMTGHQQNPGTGYTLQGEETVEADIDKLVRACGIKNVAIINPNDLKLVKDTLDWALSLDEPSVIITRWPCVLKKFTEQDKKEFATAFQSKCRVDDEKCVGCKMCVKTGCPAISVEKANKKAKIDLDTCVGCEVCLQVCPVKAIGKVES</sequence>
<evidence type="ECO:0000256" key="8">
    <source>
        <dbReference type="ARBA" id="ARBA00022982"/>
    </source>
</evidence>
<dbReference type="Gene3D" id="3.30.70.20">
    <property type="match status" value="1"/>
</dbReference>
<dbReference type="InterPro" id="IPR029061">
    <property type="entry name" value="THDP-binding"/>
</dbReference>
<evidence type="ECO:0000256" key="5">
    <source>
        <dbReference type="ARBA" id="ARBA00022448"/>
    </source>
</evidence>
<evidence type="ECO:0000313" key="17">
    <source>
        <dbReference type="EMBL" id="KZL90906.1"/>
    </source>
</evidence>
<accession>A0A161X9K3</accession>
<feature type="binding site" evidence="15">
    <location>
        <position position="576"/>
    </location>
    <ligand>
        <name>[4Fe-4S] cluster</name>
        <dbReference type="ChEBI" id="CHEBI:49883"/>
        <label>2</label>
    </ligand>
</feature>
<organism evidence="17 18">
    <name type="scientific">Clostridium magnum DSM 2767</name>
    <dbReference type="NCBI Taxonomy" id="1121326"/>
    <lineage>
        <taxon>Bacteria</taxon>
        <taxon>Bacillati</taxon>
        <taxon>Bacillota</taxon>
        <taxon>Clostridia</taxon>
        <taxon>Eubacteriales</taxon>
        <taxon>Clostridiaceae</taxon>
        <taxon>Clostridium</taxon>
    </lineage>
</organism>
<dbReference type="PROSITE" id="PS51379">
    <property type="entry name" value="4FE4S_FER_2"/>
    <property type="match status" value="2"/>
</dbReference>
<feature type="binding site" evidence="15">
    <location>
        <position position="573"/>
    </location>
    <ligand>
        <name>[4Fe-4S] cluster</name>
        <dbReference type="ChEBI" id="CHEBI:49883"/>
        <label>2</label>
    </ligand>
</feature>
<comment type="catalytic activity">
    <reaction evidence="13 14">
        <text>indole-3-pyruvate + 2 oxidized [2Fe-2S]-[ferredoxin] + CoA = (indol-3-yl)acetyl-CoA + 2 reduced [2Fe-2S]-[ferredoxin] + CO2 + H(+)</text>
        <dbReference type="Rhea" id="RHEA:12645"/>
        <dbReference type="Rhea" id="RHEA-COMP:10000"/>
        <dbReference type="Rhea" id="RHEA-COMP:10001"/>
        <dbReference type="ChEBI" id="CHEBI:15378"/>
        <dbReference type="ChEBI" id="CHEBI:16526"/>
        <dbReference type="ChEBI" id="CHEBI:17640"/>
        <dbReference type="ChEBI" id="CHEBI:33737"/>
        <dbReference type="ChEBI" id="CHEBI:33738"/>
        <dbReference type="ChEBI" id="CHEBI:57271"/>
        <dbReference type="ChEBI" id="CHEBI:57287"/>
        <dbReference type="EC" id="1.2.7.8"/>
    </reaction>
</comment>